<organism evidence="1 2">
    <name type="scientific">Acidianus brierleyi</name>
    <dbReference type="NCBI Taxonomy" id="41673"/>
    <lineage>
        <taxon>Archaea</taxon>
        <taxon>Thermoproteota</taxon>
        <taxon>Thermoprotei</taxon>
        <taxon>Sulfolobales</taxon>
        <taxon>Sulfolobaceae</taxon>
        <taxon>Acidianus</taxon>
    </lineage>
</organism>
<protein>
    <submittedName>
        <fullName evidence="1">Uncharacterized protein</fullName>
    </submittedName>
</protein>
<dbReference type="RefSeq" id="WP_110270880.1">
    <property type="nucleotide sequence ID" value="NZ_CP029289.2"/>
</dbReference>
<reference evidence="1 2" key="1">
    <citation type="submission" date="2018-05" db="EMBL/GenBank/DDBJ databases">
        <title>Complete Genome Sequences of Extremely Thermoacidophilic, Metal-Mobilizing Type-Strain Members of the Archaeal Family Sulfolobaceae: Acidianus brierleyi DSM-1651T, Acidianus sulfidivorans DSM-18786T, Metallosphaera hakonensis DSM-7519T, and Metallosphaera prunae DSM-10039T.</title>
        <authorList>
            <person name="Counts J.A."/>
            <person name="Kelly R.M."/>
        </authorList>
    </citation>
    <scope>NUCLEOTIDE SEQUENCE [LARGE SCALE GENOMIC DNA]</scope>
    <source>
        <strain evidence="1 2">DSM 1651</strain>
    </source>
</reference>
<evidence type="ECO:0000313" key="1">
    <source>
        <dbReference type="EMBL" id="AWR94999.1"/>
    </source>
</evidence>
<evidence type="ECO:0000313" key="2">
    <source>
        <dbReference type="Proteomes" id="UP000248044"/>
    </source>
</evidence>
<dbReference type="EMBL" id="CP029289">
    <property type="protein sequence ID" value="AWR94999.1"/>
    <property type="molecule type" value="Genomic_DNA"/>
</dbReference>
<dbReference type="GeneID" id="36832636"/>
<proteinExistence type="predicted"/>
<name>A0A2U9IG57_9CREN</name>
<sequence length="327" mass="38279">MIDFNKFSTYPFEVYNKVIITDEDLSIEQLPQLLNLSKPKEIEWKYNAKIIGPDESYIETIGEGNKVLVRTPLILKSIPWNYNRLDIYSIKKMIFDLIPCNEGNGYINPSPWERDQLKPGEITDHYIAKENLKNEIKINTGFYNPSFIFLNPFFIQLSSKPVNSSSFICIELDKTLCIISSRPIKLDFDKGKVIAEGMDLLVEYGRNWKEIKPHRISWNLSNPVIDIDCKPKYNISLYRIEPSSIIPLFINYNNGELILELINMSDIPVISTLYLAARILEAEILDENEKIMTEFDRVKIPFRKWGIHIIRLKIRKLIEQYLKRKII</sequence>
<dbReference type="KEGG" id="abri:DFR85_10730"/>
<dbReference type="Proteomes" id="UP000248044">
    <property type="component" value="Chromosome"/>
</dbReference>
<dbReference type="OrthoDB" id="36284at2157"/>
<gene>
    <name evidence="1" type="ORF">DFR85_10730</name>
</gene>
<accession>A0A2U9IG57</accession>
<dbReference type="AlphaFoldDB" id="A0A2U9IG57"/>
<keyword evidence="2" id="KW-1185">Reference proteome</keyword>